<evidence type="ECO:0000313" key="2">
    <source>
        <dbReference type="Proteomes" id="UP000006454"/>
    </source>
</evidence>
<dbReference type="EMBL" id="AABF01000056">
    <property type="protein sequence ID" value="EAA24082.1"/>
    <property type="molecule type" value="Genomic_DNA"/>
</dbReference>
<reference evidence="1 2" key="1">
    <citation type="journal article" date="2003" name="Genome Res.">
        <title>Genome analysis of F. nucleatum sub spp vincentii and its comparison with the genome of F. nucleatum ATCC 25586.</title>
        <authorList>
            <person name="Kapatral V."/>
            <person name="Ivanova N."/>
            <person name="Anderson I."/>
            <person name="Reznik G."/>
            <person name="Bhattacharyya A."/>
            <person name="Gardner W.L."/>
            <person name="Mikhailova N."/>
            <person name="Lapidus A."/>
            <person name="Larsen N."/>
            <person name="D'Souza M."/>
            <person name="Walunas T."/>
            <person name="Haselkorn R."/>
            <person name="Overbeek R."/>
            <person name="Kyrpides N."/>
        </authorList>
    </citation>
    <scope>NUCLEOTIDE SEQUENCE [LARGE SCALE GENOMIC DNA]</scope>
    <source>
        <strain evidence="1 2">ATCC 49256</strain>
    </source>
</reference>
<accession>Q7P5U1</accession>
<dbReference type="Proteomes" id="UP000006454">
    <property type="component" value="Unassembled WGS sequence"/>
</dbReference>
<protein>
    <submittedName>
        <fullName evidence="1">Uncharacterized protein</fullName>
    </submittedName>
</protein>
<comment type="caution">
    <text evidence="1">The sequence shown here is derived from an EMBL/GenBank/DDBJ whole genome shotgun (WGS) entry which is preliminary data.</text>
</comment>
<dbReference type="AlphaFoldDB" id="Q7P5U1"/>
<gene>
    <name evidence="1" type="ORF">FNV0867</name>
</gene>
<evidence type="ECO:0000313" key="1">
    <source>
        <dbReference type="EMBL" id="EAA24082.1"/>
    </source>
</evidence>
<organism evidence="1 2">
    <name type="scientific">Fusobacterium vincentii ATCC 49256</name>
    <dbReference type="NCBI Taxonomy" id="209882"/>
    <lineage>
        <taxon>Bacteria</taxon>
        <taxon>Fusobacteriati</taxon>
        <taxon>Fusobacteriota</taxon>
        <taxon>Fusobacteriia</taxon>
        <taxon>Fusobacteriales</taxon>
        <taxon>Fusobacteriaceae</taxon>
        <taxon>Fusobacterium</taxon>
    </lineage>
</organism>
<sequence>MKKIIEINVEMPYHSETYTVGEEASGASRTFYKGGIIKEIKRVIGEETVYLITTEKGITLELKNSQQGLRIIWGDE</sequence>
<name>Q7P5U1_FUSVC</name>
<proteinExistence type="predicted"/>